<dbReference type="NCBIfam" id="TIGR00562">
    <property type="entry name" value="proto_IX_ox"/>
    <property type="match status" value="1"/>
</dbReference>
<dbReference type="Gene3D" id="1.10.3110.10">
    <property type="entry name" value="protoporphyrinogen ix oxidase, domain 3"/>
    <property type="match status" value="1"/>
</dbReference>
<comment type="catalytic activity">
    <reaction evidence="6">
        <text>coproporphyrinogen III + 3 O2 = coproporphyrin III + 3 H2O2</text>
        <dbReference type="Rhea" id="RHEA:43436"/>
        <dbReference type="ChEBI" id="CHEBI:15379"/>
        <dbReference type="ChEBI" id="CHEBI:16240"/>
        <dbReference type="ChEBI" id="CHEBI:57309"/>
        <dbReference type="ChEBI" id="CHEBI:131725"/>
        <dbReference type="EC" id="1.3.3.15"/>
    </reaction>
</comment>
<comment type="function">
    <text evidence="6">Involved in coproporphyrin-dependent heme b biosynthesis. Catalyzes the oxidation of coproporphyrinogen III to coproporphyrin III.</text>
</comment>
<proteinExistence type="inferred from homology"/>
<dbReference type="SUPFAM" id="SSF54373">
    <property type="entry name" value="FAD-linked reductases, C-terminal domain"/>
    <property type="match status" value="1"/>
</dbReference>
<dbReference type="InterPro" id="IPR004572">
    <property type="entry name" value="Protoporphyrinogen_oxidase"/>
</dbReference>
<evidence type="ECO:0000256" key="4">
    <source>
        <dbReference type="ARBA" id="ARBA00023002"/>
    </source>
</evidence>
<dbReference type="GO" id="GO:0005737">
    <property type="term" value="C:cytoplasm"/>
    <property type="evidence" value="ECO:0007669"/>
    <property type="project" value="UniProtKB-SubCell"/>
</dbReference>
<evidence type="ECO:0000256" key="2">
    <source>
        <dbReference type="ARBA" id="ARBA00022630"/>
    </source>
</evidence>
<dbReference type="PANTHER" id="PTHR42923">
    <property type="entry name" value="PROTOPORPHYRINOGEN OXIDASE"/>
    <property type="match status" value="1"/>
</dbReference>
<evidence type="ECO:0000259" key="7">
    <source>
        <dbReference type="Pfam" id="PF01593"/>
    </source>
</evidence>
<accession>A0A7D4JYE4</accession>
<dbReference type="AlphaFoldDB" id="A0A7D4JYE4"/>
<feature type="domain" description="Amine oxidase" evidence="7">
    <location>
        <begin position="14"/>
        <end position="429"/>
    </location>
</feature>
<sequence length="455" mass="50097">MMEERKIVVVGAGLTGLTCAAYLRRKGQDVVVLEAADRIGGLMQTEEVDGFVMEQGPSTGTIKYPEVAELFDMLGDDCTLEVAQSSAKCRLIWKDGRFHALPSGLWSAITTPLFTLKDKFRILGEPWRKKGIDPNESVGSLAERRLGRSFVDYAVDPFLSGVYAGDPYQLPTRLALPKLYDLEQRYGSFIKGAMALAKQPKTDREKRATKAVFSTRGGFRSLVSALGRVIGDERIRTNCKELSIEPLGDKWKLSWGENTIIAEQVITTCPAYALPKLLNFLPKEQLDDLSNLYYAPVIEIGVGMKNTGDVHWNAFGGLVPSKEKQNVLGVLMPSACFQGRSPKEGANYACFIGGACHPEYINKTDEELIGLVNTSLHTMLGYPKGTCADVIRIYRHSHAIPQYMPETDARLRTIDAVELAYPGLHIIGNLKDGIGMGDRIKQAVDMAEKISLSVS</sequence>
<reference evidence="8 9" key="1">
    <citation type="submission" date="2020-05" db="EMBL/GenBank/DDBJ databases">
        <title>FDA dAtabase for Regulatory Grade micrObial Sequences (FDA-ARGOS): Supporting development and validation of Infectious Disease Dx tests.</title>
        <authorList>
            <person name="Moreno J."/>
            <person name="Tallon L."/>
            <person name="Sadzewicz L."/>
            <person name="Zhao X."/>
            <person name="Vavikolanu K."/>
            <person name="Mehta A."/>
            <person name="Aluvathingal J."/>
            <person name="Nadendla S."/>
            <person name="Myers T."/>
            <person name="Yan Y."/>
            <person name="Sichtig H."/>
        </authorList>
    </citation>
    <scope>NUCLEOTIDE SEQUENCE [LARGE SCALE GENOMIC DNA]</scope>
    <source>
        <strain evidence="8 9">FDAARGOS_760</strain>
    </source>
</reference>
<keyword evidence="3 6" id="KW-0274">FAD</keyword>
<dbReference type="PANTHER" id="PTHR42923:SF3">
    <property type="entry name" value="PROTOPORPHYRINOGEN OXIDASE"/>
    <property type="match status" value="1"/>
</dbReference>
<keyword evidence="6" id="KW-0963">Cytoplasm</keyword>
<keyword evidence="4 6" id="KW-0560">Oxidoreductase</keyword>
<comment type="pathway">
    <text evidence="6">Porphyrin-containing compound metabolism; protoheme biosynthesis.</text>
</comment>
<gene>
    <name evidence="8" type="primary">hemG</name>
    <name evidence="8" type="ORF">FIU21_13100</name>
</gene>
<comment type="subcellular location">
    <subcellularLocation>
        <location evidence="6">Cytoplasm</location>
    </subcellularLocation>
</comment>
<dbReference type="GO" id="GO:0004729">
    <property type="term" value="F:oxygen-dependent protoporphyrinogen oxidase activity"/>
    <property type="evidence" value="ECO:0007669"/>
    <property type="project" value="UniProtKB-UniRule"/>
</dbReference>
<dbReference type="Pfam" id="PF01593">
    <property type="entry name" value="Amino_oxidase"/>
    <property type="match status" value="1"/>
</dbReference>
<evidence type="ECO:0000256" key="6">
    <source>
        <dbReference type="RuleBase" id="RU364052"/>
    </source>
</evidence>
<dbReference type="InterPro" id="IPR050464">
    <property type="entry name" value="Zeta_carotene_desat/Oxidored"/>
</dbReference>
<dbReference type="EMBL" id="CP054011">
    <property type="protein sequence ID" value="QKH89893.1"/>
    <property type="molecule type" value="Genomic_DNA"/>
</dbReference>
<dbReference type="SUPFAM" id="SSF51905">
    <property type="entry name" value="FAD/NAD(P)-binding domain"/>
    <property type="match status" value="1"/>
</dbReference>
<dbReference type="Proteomes" id="UP000500843">
    <property type="component" value="Chromosome 2"/>
</dbReference>
<dbReference type="Gene3D" id="3.90.660.20">
    <property type="entry name" value="Protoporphyrinogen oxidase, mitochondrial, domain 2"/>
    <property type="match status" value="1"/>
</dbReference>
<organism evidence="8 9">
    <name type="scientific">Prevotella melaninogenica</name>
    <dbReference type="NCBI Taxonomy" id="28132"/>
    <lineage>
        <taxon>Bacteria</taxon>
        <taxon>Pseudomonadati</taxon>
        <taxon>Bacteroidota</taxon>
        <taxon>Bacteroidia</taxon>
        <taxon>Bacteroidales</taxon>
        <taxon>Prevotellaceae</taxon>
        <taxon>Prevotella</taxon>
    </lineage>
</organism>
<dbReference type="GO" id="GO:0006783">
    <property type="term" value="P:heme biosynthetic process"/>
    <property type="evidence" value="ECO:0007669"/>
    <property type="project" value="UniProtKB-UniRule"/>
</dbReference>
<keyword evidence="2 6" id="KW-0285">Flavoprotein</keyword>
<dbReference type="InterPro" id="IPR036188">
    <property type="entry name" value="FAD/NAD-bd_sf"/>
</dbReference>
<keyword evidence="5 6" id="KW-0350">Heme biosynthesis</keyword>
<dbReference type="InterPro" id="IPR002937">
    <property type="entry name" value="Amino_oxidase"/>
</dbReference>
<evidence type="ECO:0000313" key="8">
    <source>
        <dbReference type="EMBL" id="QKH89893.1"/>
    </source>
</evidence>
<evidence type="ECO:0000313" key="9">
    <source>
        <dbReference type="Proteomes" id="UP000500843"/>
    </source>
</evidence>
<evidence type="ECO:0000256" key="5">
    <source>
        <dbReference type="ARBA" id="ARBA00023133"/>
    </source>
</evidence>
<evidence type="ECO:0000256" key="1">
    <source>
        <dbReference type="ARBA" id="ARBA00001974"/>
    </source>
</evidence>
<comment type="cofactor">
    <cofactor evidence="1 6">
        <name>FAD</name>
        <dbReference type="ChEBI" id="CHEBI:57692"/>
    </cofactor>
</comment>
<comment type="similarity">
    <text evidence="6">Belongs to the protoporphyrinogen/coproporphyrinogen oxidase family. Coproporphyrinogen III oxidase subfamily.</text>
</comment>
<dbReference type="UniPathway" id="UPA00252"/>
<protein>
    <recommendedName>
        <fullName evidence="6">Coproporphyrinogen III oxidase</fullName>
        <ecNumber evidence="6">1.3.3.15</ecNumber>
    </recommendedName>
</protein>
<evidence type="ECO:0000256" key="3">
    <source>
        <dbReference type="ARBA" id="ARBA00022827"/>
    </source>
</evidence>
<name>A0A7D4JYE4_9BACT</name>
<dbReference type="PRINTS" id="PR00419">
    <property type="entry name" value="ADXRDTASE"/>
</dbReference>
<dbReference type="Gene3D" id="3.50.50.60">
    <property type="entry name" value="FAD/NAD(P)-binding domain"/>
    <property type="match status" value="1"/>
</dbReference>
<dbReference type="EC" id="1.3.3.15" evidence="6"/>